<reference evidence="6 7" key="1">
    <citation type="submission" date="2019-12" db="EMBL/GenBank/DDBJ databases">
        <title>Whole genome sequencing of endophytic Actinobacterium Micromonospora sp. MPMI6T.</title>
        <authorList>
            <person name="Evv R."/>
            <person name="Podile A.R."/>
        </authorList>
    </citation>
    <scope>NUCLEOTIDE SEQUENCE [LARGE SCALE GENOMIC DNA]</scope>
    <source>
        <strain evidence="6 7">MPMI6</strain>
    </source>
</reference>
<keyword evidence="3" id="KW-0808">Transferase</keyword>
<evidence type="ECO:0000256" key="3">
    <source>
        <dbReference type="ARBA" id="ARBA00022679"/>
    </source>
</evidence>
<dbReference type="PANTHER" id="PTHR44307">
    <property type="entry name" value="PHOSPHOETHANOLAMINE METHYLTRANSFERASE"/>
    <property type="match status" value="1"/>
</dbReference>
<comment type="pathway">
    <text evidence="1">Lipid metabolism.</text>
</comment>
<dbReference type="PANTHER" id="PTHR44307:SF2">
    <property type="entry name" value="PHOSPHOETHANOLAMINE METHYLTRANSFERASE ISOFORM X1"/>
    <property type="match status" value="1"/>
</dbReference>
<evidence type="ECO:0000313" key="7">
    <source>
        <dbReference type="Proteomes" id="UP000823521"/>
    </source>
</evidence>
<dbReference type="CDD" id="cd02440">
    <property type="entry name" value="AdoMet_MTases"/>
    <property type="match status" value="1"/>
</dbReference>
<dbReference type="Proteomes" id="UP000823521">
    <property type="component" value="Unassembled WGS sequence"/>
</dbReference>
<dbReference type="SUPFAM" id="SSF53335">
    <property type="entry name" value="S-adenosyl-L-methionine-dependent methyltransferases"/>
    <property type="match status" value="1"/>
</dbReference>
<dbReference type="RefSeq" id="WP_208811191.1">
    <property type="nucleotide sequence ID" value="NZ_WVUH01000012.1"/>
</dbReference>
<evidence type="ECO:0000313" key="6">
    <source>
        <dbReference type="EMBL" id="MBO4205002.1"/>
    </source>
</evidence>
<organism evidence="6 7">
    <name type="scientific">Micromonospora echinofusca</name>
    <dbReference type="NCBI Taxonomy" id="47858"/>
    <lineage>
        <taxon>Bacteria</taxon>
        <taxon>Bacillati</taxon>
        <taxon>Actinomycetota</taxon>
        <taxon>Actinomycetes</taxon>
        <taxon>Micromonosporales</taxon>
        <taxon>Micromonosporaceae</taxon>
        <taxon>Micromonospora</taxon>
    </lineage>
</organism>
<evidence type="ECO:0000256" key="4">
    <source>
        <dbReference type="ARBA" id="ARBA00025707"/>
    </source>
</evidence>
<evidence type="ECO:0000256" key="1">
    <source>
        <dbReference type="ARBA" id="ARBA00005189"/>
    </source>
</evidence>
<feature type="domain" description="Methyltransferase type 11" evidence="5">
    <location>
        <begin position="57"/>
        <end position="153"/>
    </location>
</feature>
<dbReference type="InterPro" id="IPR029063">
    <property type="entry name" value="SAM-dependent_MTases_sf"/>
</dbReference>
<proteinExistence type="predicted"/>
<protein>
    <submittedName>
        <fullName evidence="6">Methyltransferase domain-containing protein</fullName>
    </submittedName>
</protein>
<evidence type="ECO:0000259" key="5">
    <source>
        <dbReference type="Pfam" id="PF08241"/>
    </source>
</evidence>
<evidence type="ECO:0000256" key="2">
    <source>
        <dbReference type="ARBA" id="ARBA00022603"/>
    </source>
</evidence>
<dbReference type="GO" id="GO:0032259">
    <property type="term" value="P:methylation"/>
    <property type="evidence" value="ECO:0007669"/>
    <property type="project" value="UniProtKB-KW"/>
</dbReference>
<dbReference type="GO" id="GO:0008168">
    <property type="term" value="F:methyltransferase activity"/>
    <property type="evidence" value="ECO:0007669"/>
    <property type="project" value="UniProtKB-KW"/>
</dbReference>
<dbReference type="Pfam" id="PF08241">
    <property type="entry name" value="Methyltransf_11"/>
    <property type="match status" value="1"/>
</dbReference>
<comment type="caution">
    <text evidence="6">The sequence shown here is derived from an EMBL/GenBank/DDBJ whole genome shotgun (WGS) entry which is preliminary data.</text>
</comment>
<comment type="pathway">
    <text evidence="4">Phospholipid metabolism.</text>
</comment>
<accession>A0ABS3VKF2</accession>
<keyword evidence="7" id="KW-1185">Reference proteome</keyword>
<sequence>MSSASIDVAAIRGEQRTIWNSVAGPWQRWAPQFERGAGVVTRRLIELGGVSAGHRVLDVGTGVGEPARTAAGAVGSGGSVLAIDPAPEMIAAAQRAAADRHNLHFAVGDVETATLPLGAFDVVLSRWALMFAADRIATLRRITGLLRPGGVLAAAVWGPPPSVPMISLGFAVISRQLALDPPPPGGPGPFSMADPAQVAEELRAAGFVEVAVEECVVPFVLDSVDEFVSFTRDVLPPRMRQVLTDRCGSVDDPQIWAAVRAEAERFVTADGTISLPSVSLCLRAVAEGGPA</sequence>
<dbReference type="EMBL" id="WVUH01000012">
    <property type="protein sequence ID" value="MBO4205002.1"/>
    <property type="molecule type" value="Genomic_DNA"/>
</dbReference>
<gene>
    <name evidence="6" type="ORF">GSF22_03120</name>
</gene>
<keyword evidence="2 6" id="KW-0489">Methyltransferase</keyword>
<dbReference type="InterPro" id="IPR013216">
    <property type="entry name" value="Methyltransf_11"/>
</dbReference>
<dbReference type="Gene3D" id="3.40.50.150">
    <property type="entry name" value="Vaccinia Virus protein VP39"/>
    <property type="match status" value="1"/>
</dbReference>
<name>A0ABS3VKF2_MICEH</name>